<name>R0K882_EXST2</name>
<evidence type="ECO:0000256" key="1">
    <source>
        <dbReference type="ARBA" id="ARBA00004123"/>
    </source>
</evidence>
<dbReference type="InterPro" id="IPR007146">
    <property type="entry name" value="Sas10/Utp3/C1D"/>
</dbReference>
<dbReference type="InterPro" id="IPR011082">
    <property type="entry name" value="Exosome-assoc_fac/DNA_repair"/>
</dbReference>
<evidence type="ECO:0000256" key="4">
    <source>
        <dbReference type="ARBA" id="ARBA00022884"/>
    </source>
</evidence>
<evidence type="ECO:0000313" key="8">
    <source>
        <dbReference type="EMBL" id="EOA85669.1"/>
    </source>
</evidence>
<sequence length="370" mass="40694">MDPQIDLPELVEDLEVNIDELSTALEPLLATPLHTTASSLPLLDKAKLYCLSAYAIESLLFASLTASGVNATEHAIFKEIARLRQYNTKIKVIEDRGIKGSAEGRARLDVAAAGRFIKHGLAGNDKYDLERQERMARERARAHLKAQQINKKFDDEGKEVKGEGVTPKKRGADEVDDQDESDEELEGLEESEPAIKKARVNAAEPMDIDSEAASSSHADSKKQKKKGKAKGKRGQKKRKQSTEDSDVEAGDDVDKDESLAEPQAEMDSTRQAKQRGRLPKKDKKAAKQEDGSTDVDATPSQAEARVTRKRNKRLSNQNMDDDEGEEEGDEEKESMMPTPDRAPKTRSETFTALLDGSIGDKHKKSKAGGG</sequence>
<dbReference type="PANTHER" id="PTHR15341">
    <property type="entry name" value="SUN-COR STEROID HORMONE RECEPTOR CO-REPRESSOR"/>
    <property type="match status" value="1"/>
</dbReference>
<feature type="compositionally biased region" description="Basic residues" evidence="7">
    <location>
        <begin position="272"/>
        <end position="284"/>
    </location>
</feature>
<dbReference type="OrthoDB" id="1421013at2759"/>
<feature type="compositionally biased region" description="Acidic residues" evidence="7">
    <location>
        <begin position="243"/>
        <end position="255"/>
    </location>
</feature>
<dbReference type="STRING" id="671987.R0K882"/>
<dbReference type="GO" id="GO:0003677">
    <property type="term" value="F:DNA binding"/>
    <property type="evidence" value="ECO:0007669"/>
    <property type="project" value="TreeGrafter"/>
</dbReference>
<proteinExistence type="inferred from homology"/>
<dbReference type="EMBL" id="KB908659">
    <property type="protein sequence ID" value="EOA85669.1"/>
    <property type="molecule type" value="Genomic_DNA"/>
</dbReference>
<feature type="non-terminal residue" evidence="8">
    <location>
        <position position="370"/>
    </location>
</feature>
<keyword evidence="5 6" id="KW-0539">Nucleus</keyword>
<feature type="compositionally biased region" description="Acidic residues" evidence="7">
    <location>
        <begin position="174"/>
        <end position="192"/>
    </location>
</feature>
<dbReference type="PANTHER" id="PTHR15341:SF3">
    <property type="entry name" value="NUCLEAR NUCLEIC ACID-BINDING PROTEIN C1D"/>
    <property type="match status" value="1"/>
</dbReference>
<dbReference type="GO" id="GO:0000178">
    <property type="term" value="C:exosome (RNase complex)"/>
    <property type="evidence" value="ECO:0007669"/>
    <property type="project" value="TreeGrafter"/>
</dbReference>
<comment type="subcellular location">
    <subcellularLocation>
        <location evidence="1 6">Nucleus</location>
    </subcellularLocation>
</comment>
<dbReference type="GO" id="GO:0005730">
    <property type="term" value="C:nucleolus"/>
    <property type="evidence" value="ECO:0007669"/>
    <property type="project" value="TreeGrafter"/>
</dbReference>
<dbReference type="Pfam" id="PF04000">
    <property type="entry name" value="Sas10_Utp3"/>
    <property type="match status" value="1"/>
</dbReference>
<comment type="similarity">
    <text evidence="2 6">Belongs to the C1D family.</text>
</comment>
<gene>
    <name evidence="8" type="ORF">SETTUDRAFT_152128</name>
</gene>
<accession>R0K882</accession>
<dbReference type="GO" id="GO:0010468">
    <property type="term" value="P:regulation of gene expression"/>
    <property type="evidence" value="ECO:0007669"/>
    <property type="project" value="TreeGrafter"/>
</dbReference>
<evidence type="ECO:0000313" key="9">
    <source>
        <dbReference type="Proteomes" id="UP000016935"/>
    </source>
</evidence>
<keyword evidence="4 6" id="KW-0694">RNA-binding</keyword>
<dbReference type="Proteomes" id="UP000016935">
    <property type="component" value="Unassembled WGS sequence"/>
</dbReference>
<organism evidence="8 9">
    <name type="scientific">Exserohilum turcicum (strain 28A)</name>
    <name type="common">Northern leaf blight fungus</name>
    <name type="synonym">Setosphaeria turcica</name>
    <dbReference type="NCBI Taxonomy" id="671987"/>
    <lineage>
        <taxon>Eukaryota</taxon>
        <taxon>Fungi</taxon>
        <taxon>Dikarya</taxon>
        <taxon>Ascomycota</taxon>
        <taxon>Pezizomycotina</taxon>
        <taxon>Dothideomycetes</taxon>
        <taxon>Pleosporomycetidae</taxon>
        <taxon>Pleosporales</taxon>
        <taxon>Pleosporineae</taxon>
        <taxon>Pleosporaceae</taxon>
        <taxon>Exserohilum</taxon>
    </lineage>
</organism>
<feature type="region of interest" description="Disordered" evidence="7">
    <location>
        <begin position="138"/>
        <end position="370"/>
    </location>
</feature>
<evidence type="ECO:0000256" key="6">
    <source>
        <dbReference type="RuleBase" id="RU368003"/>
    </source>
</evidence>
<feature type="compositionally biased region" description="Basic residues" evidence="7">
    <location>
        <begin position="222"/>
        <end position="239"/>
    </location>
</feature>
<reference evidence="8 9" key="1">
    <citation type="journal article" date="2012" name="PLoS Pathog.">
        <title>Diverse lifestyles and strategies of plant pathogenesis encoded in the genomes of eighteen Dothideomycetes fungi.</title>
        <authorList>
            <person name="Ohm R.A."/>
            <person name="Feau N."/>
            <person name="Henrissat B."/>
            <person name="Schoch C.L."/>
            <person name="Horwitz B.A."/>
            <person name="Barry K.W."/>
            <person name="Condon B.J."/>
            <person name="Copeland A.C."/>
            <person name="Dhillon B."/>
            <person name="Glaser F."/>
            <person name="Hesse C.N."/>
            <person name="Kosti I."/>
            <person name="LaButti K."/>
            <person name="Lindquist E.A."/>
            <person name="Lucas S."/>
            <person name="Salamov A.A."/>
            <person name="Bradshaw R.E."/>
            <person name="Ciuffetti L."/>
            <person name="Hamelin R.C."/>
            <person name="Kema G.H.J."/>
            <person name="Lawrence C."/>
            <person name="Scott J.A."/>
            <person name="Spatafora J.W."/>
            <person name="Turgeon B.G."/>
            <person name="de Wit P.J.G.M."/>
            <person name="Zhong S."/>
            <person name="Goodwin S.B."/>
            <person name="Grigoriev I.V."/>
        </authorList>
    </citation>
    <scope>NUCLEOTIDE SEQUENCE [LARGE SCALE GENOMIC DNA]</scope>
    <source>
        <strain evidence="9">28A</strain>
    </source>
</reference>
<comment type="function">
    <text evidence="6">Required for exosome-dependent processing of pre-rRNA and small nucleolar RNA (snRNA) precursors. Involved in processing of 35S pre-rRNA at the A0, A1 and A2 sites.</text>
</comment>
<dbReference type="RefSeq" id="XP_008026744.1">
    <property type="nucleotide sequence ID" value="XM_008028553.1"/>
</dbReference>
<dbReference type="GO" id="GO:0003723">
    <property type="term" value="F:RNA binding"/>
    <property type="evidence" value="ECO:0007669"/>
    <property type="project" value="UniProtKB-UniRule"/>
</dbReference>
<protein>
    <recommendedName>
        <fullName evidence="6">Exosome complex protein</fullName>
    </recommendedName>
</protein>
<keyword evidence="9" id="KW-1185">Reference proteome</keyword>
<dbReference type="GeneID" id="19397164"/>
<feature type="compositionally biased region" description="Basic and acidic residues" evidence="7">
    <location>
        <begin position="151"/>
        <end position="162"/>
    </location>
</feature>
<reference evidence="8 9" key="2">
    <citation type="journal article" date="2013" name="PLoS Genet.">
        <title>Comparative genome structure, secondary metabolite, and effector coding capacity across Cochliobolus pathogens.</title>
        <authorList>
            <person name="Condon B.J."/>
            <person name="Leng Y."/>
            <person name="Wu D."/>
            <person name="Bushley K.E."/>
            <person name="Ohm R.A."/>
            <person name="Otillar R."/>
            <person name="Martin J."/>
            <person name="Schackwitz W."/>
            <person name="Grimwood J."/>
            <person name="MohdZainudin N."/>
            <person name="Xue C."/>
            <person name="Wang R."/>
            <person name="Manning V.A."/>
            <person name="Dhillon B."/>
            <person name="Tu Z.J."/>
            <person name="Steffenson B.J."/>
            <person name="Salamov A."/>
            <person name="Sun H."/>
            <person name="Lowry S."/>
            <person name="LaButti K."/>
            <person name="Han J."/>
            <person name="Copeland A."/>
            <person name="Lindquist E."/>
            <person name="Barry K."/>
            <person name="Schmutz J."/>
            <person name="Baker S.E."/>
            <person name="Ciuffetti L.M."/>
            <person name="Grigoriev I.V."/>
            <person name="Zhong S."/>
            <person name="Turgeon B.G."/>
        </authorList>
    </citation>
    <scope>NUCLEOTIDE SEQUENCE [LARGE SCALE GENOMIC DNA]</scope>
    <source>
        <strain evidence="9">28A</strain>
    </source>
</reference>
<feature type="compositionally biased region" description="Acidic residues" evidence="7">
    <location>
        <begin position="319"/>
        <end position="332"/>
    </location>
</feature>
<dbReference type="GO" id="GO:0000460">
    <property type="term" value="P:maturation of 5.8S rRNA"/>
    <property type="evidence" value="ECO:0007669"/>
    <property type="project" value="TreeGrafter"/>
</dbReference>
<evidence type="ECO:0000256" key="5">
    <source>
        <dbReference type="ARBA" id="ARBA00023242"/>
    </source>
</evidence>
<dbReference type="HOGENOM" id="CLU_064339_1_0_1"/>
<dbReference type="eggNOG" id="KOG4835">
    <property type="taxonomic scope" value="Eukaryota"/>
</dbReference>
<feature type="compositionally biased region" description="Basic residues" evidence="7">
    <location>
        <begin position="361"/>
        <end position="370"/>
    </location>
</feature>
<evidence type="ECO:0000256" key="7">
    <source>
        <dbReference type="SAM" id="MobiDB-lite"/>
    </source>
</evidence>
<evidence type="ECO:0000256" key="3">
    <source>
        <dbReference type="ARBA" id="ARBA00022552"/>
    </source>
</evidence>
<keyword evidence="3 6" id="KW-0698">rRNA processing</keyword>
<evidence type="ECO:0000256" key="2">
    <source>
        <dbReference type="ARBA" id="ARBA00009154"/>
    </source>
</evidence>
<dbReference type="AlphaFoldDB" id="R0K882"/>